<keyword evidence="4" id="KW-0418">Kinase</keyword>
<dbReference type="PANTHER" id="PTHR42909:SF1">
    <property type="entry name" value="CARBOHYDRATE KINASE PFKB DOMAIN-CONTAINING PROTEIN"/>
    <property type="match status" value="1"/>
</dbReference>
<dbReference type="GO" id="GO:0016798">
    <property type="term" value="F:hydrolase activity, acting on glycosyl bonds"/>
    <property type="evidence" value="ECO:0007669"/>
    <property type="project" value="TreeGrafter"/>
</dbReference>
<dbReference type="Pfam" id="PF00294">
    <property type="entry name" value="PfkB"/>
    <property type="match status" value="2"/>
</dbReference>
<dbReference type="EMBL" id="LT934112">
    <property type="protein sequence ID" value="VAH16563.1"/>
    <property type="molecule type" value="Genomic_DNA"/>
</dbReference>
<keyword evidence="7" id="KW-1185">Reference proteome</keyword>
<evidence type="ECO:0000313" key="6">
    <source>
        <dbReference type="EMBL" id="VAH16563.1"/>
    </source>
</evidence>
<accession>A0A9R0QS59</accession>
<dbReference type="Gene3D" id="3.40.1190.20">
    <property type="match status" value="1"/>
</dbReference>
<dbReference type="GO" id="GO:0004730">
    <property type="term" value="F:pseudouridylate synthase activity"/>
    <property type="evidence" value="ECO:0007669"/>
    <property type="project" value="TreeGrafter"/>
</dbReference>
<dbReference type="GO" id="GO:0005737">
    <property type="term" value="C:cytoplasm"/>
    <property type="evidence" value="ECO:0007669"/>
    <property type="project" value="TreeGrafter"/>
</dbReference>
<evidence type="ECO:0000256" key="3">
    <source>
        <dbReference type="ARBA" id="ARBA00022723"/>
    </source>
</evidence>
<proteinExistence type="inferred from homology"/>
<reference evidence="6 7" key="1">
    <citation type="submission" date="2017-09" db="EMBL/GenBank/DDBJ databases">
        <authorList>
            <consortium name="International Durum Wheat Genome Sequencing Consortium (IDWGSC)"/>
            <person name="Milanesi L."/>
        </authorList>
    </citation>
    <scope>NUCLEOTIDE SEQUENCE [LARGE SCALE GENOMIC DNA]</scope>
    <source>
        <strain evidence="7">cv. Svevo</strain>
    </source>
</reference>
<dbReference type="Proteomes" id="UP000324705">
    <property type="component" value="Chromosome 1B"/>
</dbReference>
<dbReference type="InterPro" id="IPR029056">
    <property type="entry name" value="Ribokinase-like"/>
</dbReference>
<evidence type="ECO:0000256" key="2">
    <source>
        <dbReference type="ARBA" id="ARBA00022679"/>
    </source>
</evidence>
<keyword evidence="3" id="KW-0479">Metal-binding</keyword>
<dbReference type="InterPro" id="IPR011611">
    <property type="entry name" value="PfkB_dom"/>
</dbReference>
<keyword evidence="2" id="KW-0808">Transferase</keyword>
<evidence type="ECO:0000256" key="4">
    <source>
        <dbReference type="ARBA" id="ARBA00022777"/>
    </source>
</evidence>
<evidence type="ECO:0000313" key="7">
    <source>
        <dbReference type="Proteomes" id="UP000324705"/>
    </source>
</evidence>
<feature type="domain" description="Carbohydrate kinase PfkB" evidence="5">
    <location>
        <begin position="336"/>
        <end position="393"/>
    </location>
</feature>
<gene>
    <name evidence="6" type="ORF">TRITD_1Bv1G105110</name>
</gene>
<evidence type="ECO:0000259" key="5">
    <source>
        <dbReference type="Pfam" id="PF00294"/>
    </source>
</evidence>
<dbReference type="PRINTS" id="PR00990">
    <property type="entry name" value="RIBOKINASE"/>
</dbReference>
<name>A0A9R0QS59_TRITD</name>
<dbReference type="Gramene" id="TRITD1Bv1G105110.4">
    <property type="protein sequence ID" value="TRITD1Bv1G105110.4"/>
    <property type="gene ID" value="TRITD1Bv1G105110"/>
</dbReference>
<organism evidence="6 7">
    <name type="scientific">Triticum turgidum subsp. durum</name>
    <name type="common">Durum wheat</name>
    <name type="synonym">Triticum durum</name>
    <dbReference type="NCBI Taxonomy" id="4567"/>
    <lineage>
        <taxon>Eukaryota</taxon>
        <taxon>Viridiplantae</taxon>
        <taxon>Streptophyta</taxon>
        <taxon>Embryophyta</taxon>
        <taxon>Tracheophyta</taxon>
        <taxon>Spermatophyta</taxon>
        <taxon>Magnoliopsida</taxon>
        <taxon>Liliopsida</taxon>
        <taxon>Poales</taxon>
        <taxon>Poaceae</taxon>
        <taxon>BOP clade</taxon>
        <taxon>Pooideae</taxon>
        <taxon>Triticodae</taxon>
        <taxon>Triticeae</taxon>
        <taxon>Triticinae</taxon>
        <taxon>Triticum</taxon>
    </lineage>
</organism>
<feature type="domain" description="Carbohydrate kinase PfkB" evidence="5">
    <location>
        <begin position="66"/>
        <end position="299"/>
    </location>
</feature>
<dbReference type="InterPro" id="IPR002139">
    <property type="entry name" value="Ribo/fructo_kinase"/>
</dbReference>
<dbReference type="PANTHER" id="PTHR42909">
    <property type="entry name" value="ZGC:136858"/>
    <property type="match status" value="1"/>
</dbReference>
<dbReference type="PROSITE" id="PS00583">
    <property type="entry name" value="PFKB_KINASES_1"/>
    <property type="match status" value="1"/>
</dbReference>
<dbReference type="GO" id="GO:0016301">
    <property type="term" value="F:kinase activity"/>
    <property type="evidence" value="ECO:0007669"/>
    <property type="project" value="UniProtKB-KW"/>
</dbReference>
<comment type="similarity">
    <text evidence="1">Belongs to the carbohydrate kinase PfkB family.</text>
</comment>
<dbReference type="CDD" id="cd01941">
    <property type="entry name" value="YeiC_kinase_like"/>
    <property type="match status" value="1"/>
</dbReference>
<dbReference type="GO" id="GO:0046872">
    <property type="term" value="F:metal ion binding"/>
    <property type="evidence" value="ECO:0007669"/>
    <property type="project" value="UniProtKB-KW"/>
</dbReference>
<dbReference type="SUPFAM" id="SSF53613">
    <property type="entry name" value="Ribokinase-like"/>
    <property type="match status" value="1"/>
</dbReference>
<protein>
    <recommendedName>
        <fullName evidence="5">Carbohydrate kinase PfkB domain-containing protein</fullName>
    </recommendedName>
</protein>
<dbReference type="InterPro" id="IPR002173">
    <property type="entry name" value="Carboh/pur_kinase_PfkB_CS"/>
</dbReference>
<sequence>MTDAAASSSRRRMEAVRRHLLPRPPPVLSLNQLSAPEAGQSPVIIGGMVLDIHAKPSVPPHPGTTVPGMVKYIGGGVARNIAECMAKLGTQPLMISAIGDDMAGNFLLKYWKLAGLCTDGILQVPDITTPVVSNVFDGNGELFAGVASVQAVETFLTPSWIYQFYRRISTAPLLMLDANLSPESLQAACKVAYESGVPVLFEPVSVVKSSRIAPIAEHITCTSPNEIELIAMANALSTPGKYNFVKLEQCNNKAESVDYLFEMLSPAMLFLLEKGIKLLLVTLGSNGVFICCREHVNFMKDQKRCKVTPFSTQLLEKLEGCSLSSMPVNLSREGSSRTCVFHLPATSASVVSLTGAGDCLVGGFLSSLCGGLDIMQSVAVGIAVAKASVESEANIPANFSAASIAEILIQTTYGAK</sequence>
<dbReference type="AlphaFoldDB" id="A0A9R0QS59"/>
<evidence type="ECO:0000256" key="1">
    <source>
        <dbReference type="ARBA" id="ARBA00010688"/>
    </source>
</evidence>